<evidence type="ECO:0000256" key="1">
    <source>
        <dbReference type="SAM" id="MobiDB-lite"/>
    </source>
</evidence>
<feature type="region of interest" description="Disordered" evidence="1">
    <location>
        <begin position="48"/>
        <end position="90"/>
    </location>
</feature>
<dbReference type="RefSeq" id="WP_017927513.1">
    <property type="nucleotide sequence ID" value="NZ_KB822995.1"/>
</dbReference>
<dbReference type="STRING" id="1122180.Lokhon_03074"/>
<evidence type="ECO:0000313" key="3">
    <source>
        <dbReference type="Proteomes" id="UP000025047"/>
    </source>
</evidence>
<dbReference type="AlphaFoldDB" id="A0A017HAT4"/>
<dbReference type="EMBL" id="APGJ01000007">
    <property type="protein sequence ID" value="EYD71425.1"/>
    <property type="molecule type" value="Genomic_DNA"/>
</dbReference>
<comment type="caution">
    <text evidence="2">The sequence shown here is derived from an EMBL/GenBank/DDBJ whole genome shotgun (WGS) entry which is preliminary data.</text>
</comment>
<dbReference type="HOGENOM" id="CLU_389227_0_0_5"/>
<name>A0A017HAT4_9RHOB</name>
<sequence length="709" mass="78712">MALDQRFAIKRDSKGRFCGAGAYPSAHPALETDYTCLSKAAQRLQKALETAERQQRDAEGADDGIPTVVVRASPGAGKSTEQRRRMAGRVEASEEGRVVFHVPTLALAEEAAGEAAALGLKAQAIRGRAAARSDGSGPMCKKVDVVERASRLGISVRENFCERKDEDGTIRRCPHFEGCAYLAQFQSDATHAFLASTYLRLPDPSGQDCTQRIVDESFWRELVWIRDIEVGEFLAPRPFLFKTKAAQHADLLMAAGEVTAALMAGGSPLSLPYTAEDFDGFAKLEREARPPVAELAPDQDTKNQKATLVKAELVHRQVSLFSAIWSVLADTKRNGLVRCERLRHYMFDGKPVLRVIRKRTMPHSEPMLVLDADADREILTAVGCNVIAEHELTLRPNAIIQQLHDRRMSTTSLLGSEKLREEWRRIIAREVLRDRLGNNSGVLVGATKKVVRTFFEDAGHDFGSMTEDEVSQFMLNTRLHGAHWLWFGGRALGSNRYKTCSSVIVIGREELPVSALEDQGRALWGDTPGRPLRLIEADEKGNLRLPEEEVQYEMTDGSAMAVLVPCHPDPRIRRLQLQARELATRQMVERLRLARSDRPKRVILGCSIPIPGLPVDALVSWDDLCPCRVQAAVITGLVEKGVVRLSHKGLSADAPQVFRTENAVKCFLGKNKKCAALRRQLKEFSRMEGCGPAELQSSELNARVQHLLW</sequence>
<dbReference type="Proteomes" id="UP000025047">
    <property type="component" value="Unassembled WGS sequence"/>
</dbReference>
<reference evidence="2 3" key="1">
    <citation type="submission" date="2013-03" db="EMBL/GenBank/DDBJ databases">
        <authorList>
            <person name="Fiebig A."/>
            <person name="Goeker M."/>
            <person name="Klenk H.-P.P."/>
        </authorList>
    </citation>
    <scope>NUCLEOTIDE SEQUENCE [LARGE SCALE GENOMIC DNA]</scope>
    <source>
        <strain evidence="2 3">DSM 17492</strain>
    </source>
</reference>
<gene>
    <name evidence="2" type="ORF">Lokhon_03074</name>
</gene>
<evidence type="ECO:0000313" key="2">
    <source>
        <dbReference type="EMBL" id="EYD71425.1"/>
    </source>
</evidence>
<accession>A0A017HAT4</accession>
<protein>
    <submittedName>
        <fullName evidence="2">Uncharacterized protein</fullName>
    </submittedName>
</protein>
<organism evidence="2 3">
    <name type="scientific">Limimaricola hongkongensis DSM 17492</name>
    <dbReference type="NCBI Taxonomy" id="1122180"/>
    <lineage>
        <taxon>Bacteria</taxon>
        <taxon>Pseudomonadati</taxon>
        <taxon>Pseudomonadota</taxon>
        <taxon>Alphaproteobacteria</taxon>
        <taxon>Rhodobacterales</taxon>
        <taxon>Paracoccaceae</taxon>
        <taxon>Limimaricola</taxon>
    </lineage>
</organism>
<dbReference type="eggNOG" id="ENOG502ZA00">
    <property type="taxonomic scope" value="Bacteria"/>
</dbReference>
<dbReference type="PATRIC" id="fig|1122180.6.peg.3057"/>
<keyword evidence="3" id="KW-1185">Reference proteome</keyword>
<dbReference type="OrthoDB" id="7857683at2"/>
<proteinExistence type="predicted"/>
<feature type="compositionally biased region" description="Basic and acidic residues" evidence="1">
    <location>
        <begin position="49"/>
        <end position="59"/>
    </location>
</feature>